<feature type="coiled-coil region" evidence="1">
    <location>
        <begin position="27"/>
        <end position="63"/>
    </location>
</feature>
<evidence type="ECO:0000313" key="5">
    <source>
        <dbReference type="Proteomes" id="UP000315577"/>
    </source>
</evidence>
<name>A0A4R3LGW4_9BURK</name>
<keyword evidence="1" id="KW-0175">Coiled coil</keyword>
<dbReference type="InterPro" id="IPR021497">
    <property type="entry name" value="GTA_holin_3TM"/>
</dbReference>
<dbReference type="OrthoDB" id="1433389at2"/>
<dbReference type="Proteomes" id="UP000315577">
    <property type="component" value="Unassembled WGS sequence"/>
</dbReference>
<dbReference type="Proteomes" id="UP000295536">
    <property type="component" value="Unassembled WGS sequence"/>
</dbReference>
<evidence type="ECO:0000313" key="3">
    <source>
        <dbReference type="EMBL" id="TSE20336.1"/>
    </source>
</evidence>
<dbReference type="EMBL" id="VJNC01000013">
    <property type="protein sequence ID" value="TSE20336.1"/>
    <property type="molecule type" value="Genomic_DNA"/>
</dbReference>
<protein>
    <submittedName>
        <fullName evidence="2">Holin (3TMs family)</fullName>
    </submittedName>
</protein>
<reference evidence="2 4" key="1">
    <citation type="submission" date="2019-03" db="EMBL/GenBank/DDBJ databases">
        <title>Genomic Encyclopedia of Type Strains, Phase IV (KMG-IV): sequencing the most valuable type-strain genomes for metagenomic binning, comparative biology and taxonomic classification.</title>
        <authorList>
            <person name="Goeker M."/>
        </authorList>
    </citation>
    <scope>NUCLEOTIDE SEQUENCE [LARGE SCALE GENOMIC DNA]</scope>
    <source>
        <strain evidence="2 4">DSM 12034</strain>
    </source>
</reference>
<proteinExistence type="predicted"/>
<dbReference type="Pfam" id="PF11351">
    <property type="entry name" value="GTA_holin_3TM"/>
    <property type="match status" value="1"/>
</dbReference>
<accession>A0A4R3LGW4</accession>
<dbReference type="RefSeq" id="WP_132962056.1">
    <property type="nucleotide sequence ID" value="NZ_SMAH01000004.1"/>
</dbReference>
<gene>
    <name evidence="2" type="ORF">EDC36_104162</name>
    <name evidence="3" type="ORF">Tigna_01967</name>
</gene>
<sequence>MPLPALALGGIVSTVAGLIDSLHTSDKERLEAEIELQKLGLEAAKLEAELIKGQQEINRTEAQHASLFVAGWRPAIGWIGAAALGYQFLLYPMLTWAWAAMQGAGWIPASLQPPPILDAEALWVILTGMLGIAGMRTVEKFKGVAR</sequence>
<evidence type="ECO:0000256" key="1">
    <source>
        <dbReference type="SAM" id="Coils"/>
    </source>
</evidence>
<comment type="caution">
    <text evidence="2">The sequence shown here is derived from an EMBL/GenBank/DDBJ whole genome shotgun (WGS) entry which is preliminary data.</text>
</comment>
<reference evidence="3 5" key="2">
    <citation type="submission" date="2019-07" db="EMBL/GenBank/DDBJ databases">
        <title>Tepidimonas ignava SPS-1037 draft genome.</title>
        <authorList>
            <person name="Da Costa M.S."/>
            <person name="Froufe H.J.C."/>
            <person name="Egas C."/>
            <person name="Albuquerque L."/>
        </authorList>
    </citation>
    <scope>NUCLEOTIDE SEQUENCE [LARGE SCALE GENOMIC DNA]</scope>
    <source>
        <strain evidence="3 5">SPS-1037</strain>
    </source>
</reference>
<keyword evidence="5" id="KW-1185">Reference proteome</keyword>
<evidence type="ECO:0000313" key="4">
    <source>
        <dbReference type="Proteomes" id="UP000295536"/>
    </source>
</evidence>
<dbReference type="AlphaFoldDB" id="A0A4R3LGW4"/>
<dbReference type="EMBL" id="SMAH01000004">
    <property type="protein sequence ID" value="TCS98738.1"/>
    <property type="molecule type" value="Genomic_DNA"/>
</dbReference>
<evidence type="ECO:0000313" key="2">
    <source>
        <dbReference type="EMBL" id="TCS98738.1"/>
    </source>
</evidence>
<organism evidence="2 4">
    <name type="scientific">Tepidimonas ignava</name>
    <dbReference type="NCBI Taxonomy" id="114249"/>
    <lineage>
        <taxon>Bacteria</taxon>
        <taxon>Pseudomonadati</taxon>
        <taxon>Pseudomonadota</taxon>
        <taxon>Betaproteobacteria</taxon>
        <taxon>Burkholderiales</taxon>
        <taxon>Tepidimonas</taxon>
    </lineage>
</organism>